<dbReference type="Gene3D" id="3.30.460.20">
    <property type="entry name" value="CorA soluble domain-like"/>
    <property type="match status" value="1"/>
</dbReference>
<name>A0A6J4SWU3_9ACTN</name>
<keyword evidence="5 12" id="KW-0812">Transmembrane</keyword>
<evidence type="ECO:0000256" key="12">
    <source>
        <dbReference type="RuleBase" id="RU362010"/>
    </source>
</evidence>
<comment type="function">
    <text evidence="11">Mediates influx of magnesium ions. Alternates between open and closed states. Activated by low cytoplasmic Mg(2+) levels. Inactive when cytoplasmic Mg(2+) levels are high.</text>
</comment>
<evidence type="ECO:0000256" key="2">
    <source>
        <dbReference type="ARBA" id="ARBA00009765"/>
    </source>
</evidence>
<dbReference type="GO" id="GO:0015087">
    <property type="term" value="F:cobalt ion transmembrane transporter activity"/>
    <property type="evidence" value="ECO:0007669"/>
    <property type="project" value="UniProtKB-UniRule"/>
</dbReference>
<comment type="similarity">
    <text evidence="2 12">Belongs to the CorA metal ion transporter (MIT) (TC 1.A.35) family.</text>
</comment>
<protein>
    <recommendedName>
        <fullName evidence="12">Magnesium transport protein CorA</fullName>
    </recommendedName>
</protein>
<proteinExistence type="inferred from homology"/>
<dbReference type="GO" id="GO:0050897">
    <property type="term" value="F:cobalt ion binding"/>
    <property type="evidence" value="ECO:0007669"/>
    <property type="project" value="TreeGrafter"/>
</dbReference>
<dbReference type="InterPro" id="IPR002523">
    <property type="entry name" value="MgTranspt_CorA/ZnTranspt_ZntB"/>
</dbReference>
<keyword evidence="7 12" id="KW-1133">Transmembrane helix</keyword>
<keyword evidence="8 12" id="KW-0406">Ion transport</keyword>
<evidence type="ECO:0000313" key="13">
    <source>
        <dbReference type="EMBL" id="CAA9507747.1"/>
    </source>
</evidence>
<dbReference type="FunFam" id="1.20.58.340:FF:000004">
    <property type="entry name" value="Magnesium transport protein CorA"/>
    <property type="match status" value="1"/>
</dbReference>
<evidence type="ECO:0000256" key="3">
    <source>
        <dbReference type="ARBA" id="ARBA00022448"/>
    </source>
</evidence>
<keyword evidence="6 12" id="KW-0460">Magnesium</keyword>
<sequence>MPAMIVDSAIYVDGHRAAEPASLDETYEACRSGEGIAWIGLYKPTTEEFESVAQEFELHPLSVEDALDAHQRPKLERYGETLFVVLRPARYLDESETVEFGETHVFVGKDFVITVRHSEVPNLGEVRRRLEADPGLLRRGPETILHAIMDQVVDDYGPVVNGLENDIEEIESQVFGGSADVSRRVYELSREVIQFQRAADPLNDVLGALIRGEIIDVDPEVGRYLRDVQDHAQQVSERLTGYRDLLQSILSVNLTLVSLSQNEQVKKISGWAAILFAPTLIGTVYGMNFDHMPELHWVFGYPFALTLMVLTSVVLYFAFRRRGWL</sequence>
<evidence type="ECO:0000256" key="10">
    <source>
        <dbReference type="ARBA" id="ARBA00034269"/>
    </source>
</evidence>
<comment type="subcellular location">
    <subcellularLocation>
        <location evidence="1">Cell membrane</location>
        <topology evidence="1">Multi-pass membrane protein</topology>
    </subcellularLocation>
    <subcellularLocation>
        <location evidence="12">Membrane</location>
        <topology evidence="12">Multi-pass membrane protein</topology>
    </subcellularLocation>
</comment>
<dbReference type="SUPFAM" id="SSF144083">
    <property type="entry name" value="Magnesium transport protein CorA, transmembrane region"/>
    <property type="match status" value="1"/>
</dbReference>
<dbReference type="SUPFAM" id="SSF143865">
    <property type="entry name" value="CorA soluble domain-like"/>
    <property type="match status" value="1"/>
</dbReference>
<keyword evidence="3 12" id="KW-0813">Transport</keyword>
<dbReference type="GO" id="GO:0000287">
    <property type="term" value="F:magnesium ion binding"/>
    <property type="evidence" value="ECO:0007669"/>
    <property type="project" value="TreeGrafter"/>
</dbReference>
<evidence type="ECO:0000256" key="8">
    <source>
        <dbReference type="ARBA" id="ARBA00023065"/>
    </source>
</evidence>
<dbReference type="PANTHER" id="PTHR46494">
    <property type="entry name" value="CORA FAMILY METAL ION TRANSPORTER (EUROFUNG)"/>
    <property type="match status" value="1"/>
</dbReference>
<dbReference type="EMBL" id="CADCVK010000427">
    <property type="protein sequence ID" value="CAA9507747.1"/>
    <property type="molecule type" value="Genomic_DNA"/>
</dbReference>
<keyword evidence="4 12" id="KW-1003">Cell membrane</keyword>
<dbReference type="GO" id="GO:0005886">
    <property type="term" value="C:plasma membrane"/>
    <property type="evidence" value="ECO:0007669"/>
    <property type="project" value="UniProtKB-SubCell"/>
</dbReference>
<gene>
    <name evidence="12" type="primary">corA</name>
    <name evidence="13" type="ORF">AVDCRST_MAG12-3053</name>
</gene>
<dbReference type="NCBIfam" id="TIGR00383">
    <property type="entry name" value="corA"/>
    <property type="match status" value="1"/>
</dbReference>
<dbReference type="InterPro" id="IPR045861">
    <property type="entry name" value="CorA_cytoplasmic_dom"/>
</dbReference>
<dbReference type="GO" id="GO:0015095">
    <property type="term" value="F:magnesium ion transmembrane transporter activity"/>
    <property type="evidence" value="ECO:0007669"/>
    <property type="project" value="UniProtKB-UniRule"/>
</dbReference>
<dbReference type="InterPro" id="IPR004488">
    <property type="entry name" value="Mg/Co-transport_prot_CorA"/>
</dbReference>
<dbReference type="InterPro" id="IPR045863">
    <property type="entry name" value="CorA_TM1_TM2"/>
</dbReference>
<evidence type="ECO:0000256" key="4">
    <source>
        <dbReference type="ARBA" id="ARBA00022475"/>
    </source>
</evidence>
<evidence type="ECO:0000256" key="7">
    <source>
        <dbReference type="ARBA" id="ARBA00022989"/>
    </source>
</evidence>
<dbReference type="PANTHER" id="PTHR46494:SF1">
    <property type="entry name" value="CORA FAMILY METAL ION TRANSPORTER (EUROFUNG)"/>
    <property type="match status" value="1"/>
</dbReference>
<evidence type="ECO:0000256" key="11">
    <source>
        <dbReference type="ARBA" id="ARBA00045497"/>
    </source>
</evidence>
<keyword evidence="9 12" id="KW-0472">Membrane</keyword>
<dbReference type="AlphaFoldDB" id="A0A6J4SWU3"/>
<dbReference type="Gene3D" id="1.20.58.340">
    <property type="entry name" value="Magnesium transport protein CorA, transmembrane region"/>
    <property type="match status" value="2"/>
</dbReference>
<accession>A0A6J4SWU3</accession>
<evidence type="ECO:0000256" key="5">
    <source>
        <dbReference type="ARBA" id="ARBA00022692"/>
    </source>
</evidence>
<feature type="transmembrane region" description="Helical" evidence="12">
    <location>
        <begin position="299"/>
        <end position="319"/>
    </location>
</feature>
<reference evidence="13" key="1">
    <citation type="submission" date="2020-02" db="EMBL/GenBank/DDBJ databases">
        <authorList>
            <person name="Meier V. D."/>
        </authorList>
    </citation>
    <scope>NUCLEOTIDE SEQUENCE</scope>
    <source>
        <strain evidence="13">AVDCRST_MAG12</strain>
    </source>
</reference>
<evidence type="ECO:0000256" key="9">
    <source>
        <dbReference type="ARBA" id="ARBA00023136"/>
    </source>
</evidence>
<organism evidence="13">
    <name type="scientific">uncultured Rubrobacteraceae bacterium</name>
    <dbReference type="NCBI Taxonomy" id="349277"/>
    <lineage>
        <taxon>Bacteria</taxon>
        <taxon>Bacillati</taxon>
        <taxon>Actinomycetota</taxon>
        <taxon>Rubrobacteria</taxon>
        <taxon>Rubrobacterales</taxon>
        <taxon>Rubrobacteraceae</taxon>
        <taxon>environmental samples</taxon>
    </lineage>
</organism>
<evidence type="ECO:0000256" key="6">
    <source>
        <dbReference type="ARBA" id="ARBA00022842"/>
    </source>
</evidence>
<dbReference type="CDD" id="cd12830">
    <property type="entry name" value="MtCorA-like"/>
    <property type="match status" value="1"/>
</dbReference>
<dbReference type="Pfam" id="PF01544">
    <property type="entry name" value="CorA"/>
    <property type="match status" value="1"/>
</dbReference>
<evidence type="ECO:0000256" key="1">
    <source>
        <dbReference type="ARBA" id="ARBA00004651"/>
    </source>
</evidence>
<feature type="transmembrane region" description="Helical" evidence="12">
    <location>
        <begin position="268"/>
        <end position="287"/>
    </location>
</feature>
<comment type="catalytic activity">
    <reaction evidence="10">
        <text>Mg(2+)(in) = Mg(2+)(out)</text>
        <dbReference type="Rhea" id="RHEA:29827"/>
        <dbReference type="ChEBI" id="CHEBI:18420"/>
    </reaction>
</comment>